<dbReference type="RefSeq" id="XP_007330163.1">
    <property type="nucleotide sequence ID" value="XM_007330101.1"/>
</dbReference>
<feature type="domain" description="BTB" evidence="1">
    <location>
        <begin position="22"/>
        <end position="98"/>
    </location>
</feature>
<dbReference type="InterPro" id="IPR000210">
    <property type="entry name" value="BTB/POZ_dom"/>
</dbReference>
<evidence type="ECO:0000259" key="1">
    <source>
        <dbReference type="PROSITE" id="PS50097"/>
    </source>
</evidence>
<dbReference type="InParanoid" id="K5X932"/>
<evidence type="ECO:0000313" key="2">
    <source>
        <dbReference type="EMBL" id="EKM79527.1"/>
    </source>
</evidence>
<gene>
    <name evidence="2" type="ORF">AGABI1DRAFT_128675</name>
</gene>
<dbReference type="InterPro" id="IPR011333">
    <property type="entry name" value="SKP1/BTB/POZ_sf"/>
</dbReference>
<proteinExistence type="predicted"/>
<dbReference type="KEGG" id="abp:AGABI1DRAFT128675"/>
<evidence type="ECO:0000313" key="3">
    <source>
        <dbReference type="Proteomes" id="UP000008493"/>
    </source>
</evidence>
<dbReference type="Gene3D" id="3.30.710.10">
    <property type="entry name" value="Potassium Channel Kv1.1, Chain A"/>
    <property type="match status" value="1"/>
</dbReference>
<accession>K5X932</accession>
<dbReference type="EMBL" id="JH971390">
    <property type="protein sequence ID" value="EKM79527.1"/>
    <property type="molecule type" value="Genomic_DNA"/>
</dbReference>
<dbReference type="GeneID" id="18826861"/>
<reference evidence="3" key="1">
    <citation type="journal article" date="2012" name="Proc. Natl. Acad. Sci. U.S.A.">
        <title>Genome sequence of the button mushroom Agaricus bisporus reveals mechanisms governing adaptation to a humic-rich ecological niche.</title>
        <authorList>
            <person name="Morin E."/>
            <person name="Kohler A."/>
            <person name="Baker A.R."/>
            <person name="Foulongne-Oriol M."/>
            <person name="Lombard V."/>
            <person name="Nagy L.G."/>
            <person name="Ohm R.A."/>
            <person name="Patyshakuliyeva A."/>
            <person name="Brun A."/>
            <person name="Aerts A.L."/>
            <person name="Bailey A.M."/>
            <person name="Billette C."/>
            <person name="Coutinho P.M."/>
            <person name="Deakin G."/>
            <person name="Doddapaneni H."/>
            <person name="Floudas D."/>
            <person name="Grimwood J."/>
            <person name="Hilden K."/>
            <person name="Kuees U."/>
            <person name="LaButti K.M."/>
            <person name="Lapidus A."/>
            <person name="Lindquist E.A."/>
            <person name="Lucas S.M."/>
            <person name="Murat C."/>
            <person name="Riley R.W."/>
            <person name="Salamov A.A."/>
            <person name="Schmutz J."/>
            <person name="Subramanian V."/>
            <person name="Woesten H.A.B."/>
            <person name="Xu J."/>
            <person name="Eastwood D.C."/>
            <person name="Foster G.D."/>
            <person name="Sonnenberg A.S."/>
            <person name="Cullen D."/>
            <person name="de Vries R.P."/>
            <person name="Lundell T."/>
            <person name="Hibbett D.S."/>
            <person name="Henrissat B."/>
            <person name="Burton K.S."/>
            <person name="Kerrigan R.W."/>
            <person name="Challen M.P."/>
            <person name="Grigoriev I.V."/>
            <person name="Martin F."/>
        </authorList>
    </citation>
    <scope>NUCLEOTIDE SEQUENCE [LARGE SCALE GENOMIC DNA]</scope>
    <source>
        <strain evidence="3">JB137-S8 / ATCC MYA-4627 / FGSC 10392</strain>
    </source>
</reference>
<dbReference type="HOGENOM" id="CLU_040061_1_0_1"/>
<keyword evidence="3" id="KW-1185">Reference proteome</keyword>
<name>K5X932_AGABU</name>
<dbReference type="OrthoDB" id="2367075at2759"/>
<dbReference type="PROSITE" id="PS50097">
    <property type="entry name" value="BTB"/>
    <property type="match status" value="1"/>
</dbReference>
<dbReference type="Proteomes" id="UP000008493">
    <property type="component" value="Unassembled WGS sequence"/>
</dbReference>
<protein>
    <recommendedName>
        <fullName evidence="1">BTB domain-containing protein</fullName>
    </recommendedName>
</protein>
<dbReference type="OMA" id="VWFRRIS"/>
<sequence length="370" mass="42212">MVFSGESSEPNNYVRDKDYYFEDGSLVILAKGYLFKIHRMLFERDSPFFRSLLSLPQGEGSNAPEGQSDEDPIICPDSAEDFRALCWVVYSRPADILQQQGANTIKVSELTRVVAITHKYEFDAYCEWAWNALDAHFTAFPYNFFHKCGTWGAVGRIFKLAIECEKRPFVDRMEQVWFRRISSPSPSSDRAIAFREAVNVAEGSDHLREFHAKSYYAYLQSSGLFEKQVQHTVPIELDGLASHMDESLANLSSERRMRLLTGFWSLSQLRLRMSQPPKLMDNPSCARHTSDCVPCWESWWKDVLNNATKIGDPGKLIDHISYTGKNISLGQHSPSNPTQLTNSCTALVRSKILMLKKDFDDSLANRFMVS</sequence>
<organism evidence="2 3">
    <name type="scientific">Agaricus bisporus var. burnettii (strain JB137-S8 / ATCC MYA-4627 / FGSC 10392)</name>
    <name type="common">White button mushroom</name>
    <dbReference type="NCBI Taxonomy" id="597362"/>
    <lineage>
        <taxon>Eukaryota</taxon>
        <taxon>Fungi</taxon>
        <taxon>Dikarya</taxon>
        <taxon>Basidiomycota</taxon>
        <taxon>Agaricomycotina</taxon>
        <taxon>Agaricomycetes</taxon>
        <taxon>Agaricomycetidae</taxon>
        <taxon>Agaricales</taxon>
        <taxon>Agaricineae</taxon>
        <taxon>Agaricaceae</taxon>
        <taxon>Agaricus</taxon>
    </lineage>
</organism>
<dbReference type="AlphaFoldDB" id="K5X932"/>